<dbReference type="Proteomes" id="UP000249464">
    <property type="component" value="Unassembled WGS sequence"/>
</dbReference>
<dbReference type="InterPro" id="IPR011009">
    <property type="entry name" value="Kinase-like_dom_sf"/>
</dbReference>
<accession>A0A2X0MDD6</accession>
<dbReference type="STRING" id="796604.A0A2X0MDD6"/>
<dbReference type="SUPFAM" id="SSF56112">
    <property type="entry name" value="Protein kinase-like (PK-like)"/>
    <property type="match status" value="1"/>
</dbReference>
<organism evidence="1 2">
    <name type="scientific">Microbotryum silenes-dioicae</name>
    <dbReference type="NCBI Taxonomy" id="796604"/>
    <lineage>
        <taxon>Eukaryota</taxon>
        <taxon>Fungi</taxon>
        <taxon>Dikarya</taxon>
        <taxon>Basidiomycota</taxon>
        <taxon>Pucciniomycotina</taxon>
        <taxon>Microbotryomycetes</taxon>
        <taxon>Microbotryales</taxon>
        <taxon>Microbotryaceae</taxon>
        <taxon>Microbotryum</taxon>
    </lineage>
</organism>
<keyword evidence="2" id="KW-1185">Reference proteome</keyword>
<name>A0A2X0MDD6_9BASI</name>
<proteinExistence type="predicted"/>
<evidence type="ECO:0000313" key="1">
    <source>
        <dbReference type="EMBL" id="SGY67867.1"/>
    </source>
</evidence>
<protein>
    <submittedName>
        <fullName evidence="1">BQ5605_C004g02818 protein</fullName>
    </submittedName>
</protein>
<dbReference type="AlphaFoldDB" id="A0A2X0MDD6"/>
<sequence length="703" mass="79558">MKPSLQTSRLDLSDPPLLPSTHHPSVWHGHDWRERWVSYLDYHAVGEQLEPRIRLPPGSRRPIAALQDISLEERVHQALITFLGEHDLADKVLAKAEALLDYAPHPLFCYEKPTCEATIHEWRIRVLEPLLNFALRHYTYKTSGSPVDPTHKRLQFIPRDASQPAGITLILGERGRGALSCLPIIFEHDSSFLTFGPQPNLFASKDQCAMYLEQEDPIPLDPNGKSHGAQAMLNKLAVAMKSAILRDSVTGTILSAPRFGMIMSSRLSVLAEMVENPQNAQEVGYVFSSILLDPGDNVAQKQRHLPMPFRFKTRSRTHLALAALVGYLSHTPVPPPETIARLFGAPKVDIQQPRSRSVSKQDRKRAYRVGSGWAPLPSSVEVWNGRYFTVRAKLDRNKQPQRFVCRTRGRLEPFLGDESSVMEAIKFKVFEKPSTEEPRRAHRPSRRLSVLPPSLMAYLERGSAQRHERIKQPARLSPLGVENASNVPVLDFLKLVALGGTGWVYGGKLSRRARSQSAHRLDASPNPTKRGLVNRKLNVELDDGQTPSSTMRLQTRKSRMPWDHPVVIKAFRKNDWDSIIAESLFYEHVFPLLSPEAQALLPRYYGTFHSTDGKAMMLVLGYGGRLVRPEDQTAELEEKKAAAFRVFYEQGIQYGDAEYQNILLRGDGSVCIIDWNRAQLDFDPRYLRDPVSRRKRRCGESPQ</sequence>
<dbReference type="EMBL" id="FQNC01000046">
    <property type="protein sequence ID" value="SGY67867.1"/>
    <property type="molecule type" value="Genomic_DNA"/>
</dbReference>
<evidence type="ECO:0000313" key="2">
    <source>
        <dbReference type="Proteomes" id="UP000249464"/>
    </source>
</evidence>
<gene>
    <name evidence="1" type="primary">BQ5605_C004g02818</name>
    <name evidence="1" type="ORF">BQ5605_C004G02818</name>
</gene>
<reference evidence="1 2" key="1">
    <citation type="submission" date="2016-11" db="EMBL/GenBank/DDBJ databases">
        <authorList>
            <person name="Jaros S."/>
            <person name="Januszkiewicz K."/>
            <person name="Wedrychowicz H."/>
        </authorList>
    </citation>
    <scope>NUCLEOTIDE SEQUENCE [LARGE SCALE GENOMIC DNA]</scope>
</reference>